<keyword evidence="2" id="KW-1185">Reference proteome</keyword>
<gene>
    <name evidence="1" type="ORF">RDI58_019731</name>
</gene>
<name>A0AAN8T799_SOLBU</name>
<reference evidence="1 2" key="1">
    <citation type="submission" date="2024-02" db="EMBL/GenBank/DDBJ databases">
        <title>de novo genome assembly of Solanum bulbocastanum strain 11H21.</title>
        <authorList>
            <person name="Hosaka A.J."/>
        </authorList>
    </citation>
    <scope>NUCLEOTIDE SEQUENCE [LARGE SCALE GENOMIC DNA]</scope>
    <source>
        <tissue evidence="1">Young leaves</tissue>
    </source>
</reference>
<protein>
    <submittedName>
        <fullName evidence="1">Uncharacterized protein</fullName>
    </submittedName>
</protein>
<evidence type="ECO:0000313" key="1">
    <source>
        <dbReference type="EMBL" id="KAK6781935.1"/>
    </source>
</evidence>
<proteinExistence type="predicted"/>
<dbReference type="AlphaFoldDB" id="A0AAN8T799"/>
<accession>A0AAN8T799</accession>
<dbReference type="EMBL" id="JBANQN010000008">
    <property type="protein sequence ID" value="KAK6781935.1"/>
    <property type="molecule type" value="Genomic_DNA"/>
</dbReference>
<evidence type="ECO:0000313" key="2">
    <source>
        <dbReference type="Proteomes" id="UP001371456"/>
    </source>
</evidence>
<comment type="caution">
    <text evidence="1">The sequence shown here is derived from an EMBL/GenBank/DDBJ whole genome shotgun (WGS) entry which is preliminary data.</text>
</comment>
<dbReference type="Proteomes" id="UP001371456">
    <property type="component" value="Unassembled WGS sequence"/>
</dbReference>
<sequence>MVARTMIIAFLVLLTKKHQRVT</sequence>
<organism evidence="1 2">
    <name type="scientific">Solanum bulbocastanum</name>
    <name type="common">Wild potato</name>
    <dbReference type="NCBI Taxonomy" id="147425"/>
    <lineage>
        <taxon>Eukaryota</taxon>
        <taxon>Viridiplantae</taxon>
        <taxon>Streptophyta</taxon>
        <taxon>Embryophyta</taxon>
        <taxon>Tracheophyta</taxon>
        <taxon>Spermatophyta</taxon>
        <taxon>Magnoliopsida</taxon>
        <taxon>eudicotyledons</taxon>
        <taxon>Gunneridae</taxon>
        <taxon>Pentapetalae</taxon>
        <taxon>asterids</taxon>
        <taxon>lamiids</taxon>
        <taxon>Solanales</taxon>
        <taxon>Solanaceae</taxon>
        <taxon>Solanoideae</taxon>
        <taxon>Solaneae</taxon>
        <taxon>Solanum</taxon>
    </lineage>
</organism>